<feature type="transmembrane region" description="Helical" evidence="1">
    <location>
        <begin position="107"/>
        <end position="125"/>
    </location>
</feature>
<dbReference type="EMBL" id="LSRX01000074">
    <property type="protein sequence ID" value="OLQ10672.1"/>
    <property type="molecule type" value="Genomic_DNA"/>
</dbReference>
<feature type="transmembrane region" description="Helical" evidence="1">
    <location>
        <begin position="166"/>
        <end position="189"/>
    </location>
</feature>
<feature type="transmembrane region" description="Helical" evidence="1">
    <location>
        <begin position="201"/>
        <end position="222"/>
    </location>
</feature>
<keyword evidence="1" id="KW-0812">Transmembrane</keyword>
<feature type="transmembrane region" description="Helical" evidence="1">
    <location>
        <begin position="24"/>
        <end position="45"/>
    </location>
</feature>
<feature type="transmembrane region" description="Helical" evidence="1">
    <location>
        <begin position="243"/>
        <end position="270"/>
    </location>
</feature>
<accession>A0A1Q9ETD2</accession>
<evidence type="ECO:0000256" key="1">
    <source>
        <dbReference type="SAM" id="Phobius"/>
    </source>
</evidence>
<dbReference type="Proteomes" id="UP000186817">
    <property type="component" value="Unassembled WGS sequence"/>
</dbReference>
<sequence length="274" mass="29993">MAAQSGSKGEPLLLVHTHRQELRAVGLLALPVIIFSLAGFVPSWLQFFTVGQLHLDPWFEAGLPIAVPWSILQSHAEMATLWGILAIAQTLLGMGLLPQVPSQVHRVLGYFLIFLGVLAFGSGSLLEILEYGGCPTWLHLLGGVMIFLHFGLLLHFARAKQRKEHAFAVLSMLLWALYPGWARIVGFFIELHFGIPCGLHAWAGYEFIAASSCALALLLLALREYRISGIQIAPQRSSLNAPSVLLMSSMVFFAYAAVDLIHACLSHAFLRCPG</sequence>
<feature type="transmembrane region" description="Helical" evidence="1">
    <location>
        <begin position="137"/>
        <end position="154"/>
    </location>
</feature>
<feature type="transmembrane region" description="Helical" evidence="1">
    <location>
        <begin position="79"/>
        <end position="100"/>
    </location>
</feature>
<dbReference type="AlphaFoldDB" id="A0A1Q9ETD2"/>
<proteinExistence type="predicted"/>
<name>A0A1Q9ETD2_SYMMI</name>
<gene>
    <name evidence="2" type="ORF">AK812_SmicGene5607</name>
</gene>
<evidence type="ECO:0000313" key="2">
    <source>
        <dbReference type="EMBL" id="OLQ10672.1"/>
    </source>
</evidence>
<keyword evidence="3" id="KW-1185">Reference proteome</keyword>
<comment type="caution">
    <text evidence="2">The sequence shown here is derived from an EMBL/GenBank/DDBJ whole genome shotgun (WGS) entry which is preliminary data.</text>
</comment>
<protein>
    <submittedName>
        <fullName evidence="2">Uncharacterized protein</fullName>
    </submittedName>
</protein>
<organism evidence="2 3">
    <name type="scientific">Symbiodinium microadriaticum</name>
    <name type="common">Dinoflagellate</name>
    <name type="synonym">Zooxanthella microadriatica</name>
    <dbReference type="NCBI Taxonomy" id="2951"/>
    <lineage>
        <taxon>Eukaryota</taxon>
        <taxon>Sar</taxon>
        <taxon>Alveolata</taxon>
        <taxon>Dinophyceae</taxon>
        <taxon>Suessiales</taxon>
        <taxon>Symbiodiniaceae</taxon>
        <taxon>Symbiodinium</taxon>
    </lineage>
</organism>
<reference evidence="2 3" key="1">
    <citation type="submission" date="2016-02" db="EMBL/GenBank/DDBJ databases">
        <title>Genome analysis of coral dinoflagellate symbionts highlights evolutionary adaptations to a symbiotic lifestyle.</title>
        <authorList>
            <person name="Aranda M."/>
            <person name="Li Y."/>
            <person name="Liew Y.J."/>
            <person name="Baumgarten S."/>
            <person name="Simakov O."/>
            <person name="Wilson M."/>
            <person name="Piel J."/>
            <person name="Ashoor H."/>
            <person name="Bougouffa S."/>
            <person name="Bajic V.B."/>
            <person name="Ryu T."/>
            <person name="Ravasi T."/>
            <person name="Bayer T."/>
            <person name="Micklem G."/>
            <person name="Kim H."/>
            <person name="Bhak J."/>
            <person name="Lajeunesse T.C."/>
            <person name="Voolstra C.R."/>
        </authorList>
    </citation>
    <scope>NUCLEOTIDE SEQUENCE [LARGE SCALE GENOMIC DNA]</scope>
    <source>
        <strain evidence="2 3">CCMP2467</strain>
    </source>
</reference>
<keyword evidence="1" id="KW-1133">Transmembrane helix</keyword>
<keyword evidence="1" id="KW-0472">Membrane</keyword>
<dbReference type="OMA" id="LERWAMF"/>
<dbReference type="OrthoDB" id="10518014at2759"/>
<evidence type="ECO:0000313" key="3">
    <source>
        <dbReference type="Proteomes" id="UP000186817"/>
    </source>
</evidence>